<comment type="similarity">
    <text evidence="3">Belongs to the metallophosphoesterase superfamily. Purple acid phosphatase family.</text>
</comment>
<dbReference type="EMBL" id="VFQX01000013">
    <property type="protein sequence ID" value="KAF0981763.1"/>
    <property type="molecule type" value="Genomic_DNA"/>
</dbReference>
<evidence type="ECO:0000259" key="4">
    <source>
        <dbReference type="Pfam" id="PF00149"/>
    </source>
</evidence>
<proteinExistence type="inferred from homology"/>
<feature type="domain" description="Calcineurin-like phosphoesterase" evidence="4">
    <location>
        <begin position="251"/>
        <end position="473"/>
    </location>
</feature>
<evidence type="ECO:0000259" key="5">
    <source>
        <dbReference type="Pfam" id="PF14008"/>
    </source>
</evidence>
<keyword evidence="2" id="KW-0325">Glycoprotein</keyword>
<feature type="domain" description="Purple acid phosphatase N-terminal" evidence="6">
    <location>
        <begin position="133"/>
        <end position="241"/>
    </location>
</feature>
<dbReference type="InterPro" id="IPR041792">
    <property type="entry name" value="MPP_PAP"/>
</dbReference>
<dbReference type="CDD" id="cd00839">
    <property type="entry name" value="MPP_PAPs"/>
    <property type="match status" value="1"/>
</dbReference>
<evidence type="ECO:0000256" key="1">
    <source>
        <dbReference type="ARBA" id="ARBA00022729"/>
    </source>
</evidence>
<feature type="domain" description="Purple acid phosphatase C-terminal" evidence="5">
    <location>
        <begin position="499"/>
        <end position="568"/>
    </location>
</feature>
<dbReference type="GO" id="GO:0046872">
    <property type="term" value="F:metal ion binding"/>
    <property type="evidence" value="ECO:0007669"/>
    <property type="project" value="InterPro"/>
</dbReference>
<dbReference type="InterPro" id="IPR029052">
    <property type="entry name" value="Metallo-depent_PP-like"/>
</dbReference>
<dbReference type="VEuPathDB" id="AmoebaDB:NfTy_040270"/>
<dbReference type="AlphaFoldDB" id="A0A6A5BUK0"/>
<comment type="catalytic activity">
    <reaction evidence="3">
        <text>a phosphate monoester + H2O = an alcohol + phosphate</text>
        <dbReference type="Rhea" id="RHEA:15017"/>
        <dbReference type="ChEBI" id="CHEBI:15377"/>
        <dbReference type="ChEBI" id="CHEBI:30879"/>
        <dbReference type="ChEBI" id="CHEBI:43474"/>
        <dbReference type="ChEBI" id="CHEBI:67140"/>
        <dbReference type="EC" id="3.1.3.2"/>
    </reaction>
</comment>
<organism evidence="7 8">
    <name type="scientific">Naegleria fowleri</name>
    <name type="common">Brain eating amoeba</name>
    <dbReference type="NCBI Taxonomy" id="5763"/>
    <lineage>
        <taxon>Eukaryota</taxon>
        <taxon>Discoba</taxon>
        <taxon>Heterolobosea</taxon>
        <taxon>Tetramitia</taxon>
        <taxon>Eutetramitia</taxon>
        <taxon>Vahlkampfiidae</taxon>
        <taxon>Naegleria</taxon>
    </lineage>
</organism>
<keyword evidence="8" id="KW-1185">Reference proteome</keyword>
<dbReference type="VEuPathDB" id="AmoebaDB:FDP41_012420"/>
<comment type="caution">
    <text evidence="7">The sequence shown here is derived from an EMBL/GenBank/DDBJ whole genome shotgun (WGS) entry which is preliminary data.</text>
</comment>
<evidence type="ECO:0000313" key="8">
    <source>
        <dbReference type="Proteomes" id="UP000444721"/>
    </source>
</evidence>
<dbReference type="Pfam" id="PF14008">
    <property type="entry name" value="Metallophos_C"/>
    <property type="match status" value="1"/>
</dbReference>
<dbReference type="EC" id="3.1.3.2" evidence="3"/>
<evidence type="ECO:0000256" key="3">
    <source>
        <dbReference type="RuleBase" id="RU361203"/>
    </source>
</evidence>
<dbReference type="OrthoDB" id="45007at2759"/>
<dbReference type="SUPFAM" id="SSF49363">
    <property type="entry name" value="Purple acid phosphatase, N-terminal domain"/>
    <property type="match status" value="1"/>
</dbReference>
<evidence type="ECO:0000313" key="7">
    <source>
        <dbReference type="EMBL" id="KAF0981763.1"/>
    </source>
</evidence>
<dbReference type="Pfam" id="PF00149">
    <property type="entry name" value="Metallophos"/>
    <property type="match status" value="1"/>
</dbReference>
<dbReference type="Pfam" id="PF16656">
    <property type="entry name" value="Pur_ac_phosph_N"/>
    <property type="match status" value="1"/>
</dbReference>
<dbReference type="VEuPathDB" id="AmoebaDB:NF0071350"/>
<dbReference type="InterPro" id="IPR025733">
    <property type="entry name" value="PAPs_C"/>
</dbReference>
<reference evidence="7 8" key="1">
    <citation type="journal article" date="2019" name="Sci. Rep.">
        <title>Nanopore sequencing improves the draft genome of the human pathogenic amoeba Naegleria fowleri.</title>
        <authorList>
            <person name="Liechti N."/>
            <person name="Schurch N."/>
            <person name="Bruggmann R."/>
            <person name="Wittwer M."/>
        </authorList>
    </citation>
    <scope>NUCLEOTIDE SEQUENCE [LARGE SCALE GENOMIC DNA]</scope>
    <source>
        <strain evidence="7 8">ATCC 30894</strain>
    </source>
</reference>
<dbReference type="PANTHER" id="PTHR45867">
    <property type="entry name" value="PURPLE ACID PHOSPHATASE"/>
    <property type="match status" value="1"/>
</dbReference>
<dbReference type="InterPro" id="IPR004843">
    <property type="entry name" value="Calcineurin-like_PHP"/>
</dbReference>
<evidence type="ECO:0000259" key="6">
    <source>
        <dbReference type="Pfam" id="PF16656"/>
    </source>
</evidence>
<dbReference type="GeneID" id="68119635"/>
<name>A0A6A5BUK0_NAEFO</name>
<dbReference type="SUPFAM" id="SSF56300">
    <property type="entry name" value="Metallo-dependent phosphatases"/>
    <property type="match status" value="1"/>
</dbReference>
<dbReference type="Gene3D" id="3.60.21.10">
    <property type="match status" value="1"/>
</dbReference>
<dbReference type="RefSeq" id="XP_044566476.1">
    <property type="nucleotide sequence ID" value="XM_044702939.1"/>
</dbReference>
<keyword evidence="1" id="KW-0732">Signal</keyword>
<dbReference type="OMA" id="WNLWFEY"/>
<keyword evidence="3" id="KW-0378">Hydrolase</keyword>
<dbReference type="Gene3D" id="2.60.40.380">
    <property type="entry name" value="Purple acid phosphatase-like, N-terminal"/>
    <property type="match status" value="1"/>
</dbReference>
<dbReference type="GO" id="GO:0003993">
    <property type="term" value="F:acid phosphatase activity"/>
    <property type="evidence" value="ECO:0007669"/>
    <property type="project" value="UniProtKB-EC"/>
</dbReference>
<evidence type="ECO:0000256" key="2">
    <source>
        <dbReference type="ARBA" id="ARBA00023180"/>
    </source>
</evidence>
<accession>A0A6A5BUK0</accession>
<dbReference type="InterPro" id="IPR015914">
    <property type="entry name" value="PAPs_N"/>
</dbReference>
<sequence length="575" mass="67234">MTLFGSTRLLFLLLIITFVLLLLTSTWVVKAHSNIKNNNFIIHQEQKSSSSLPLLLRESKSNIQLFPIPSINDRKVVVDKDDKNDDRNEAQNILLSEYYLQQKQLLKIHEQRRRLRNFKKINNFYGSEDFQIRHIHLALTQQPNEMVVQFHTFAYHSSLGKPLVKIGKTKDLSSNFTVFHVGAVMTGYGDTNHTGFDYSILMSPLEFDTTYHYQVGLGFVNSLSGEVTFMVKSEHVYNFTTRSSDPDEISVLMFADMGVVFSPMNVKRIQNRVRQEAMNGNFFIYHIGDISYADFYPGIMYQFIWNLWFEYFEGIHPYVPYMVSVGNHEYEPRHPDNQDYEKNFAAYNHKFWMPLRNNSQYGHNMWYHFDMGPVRFVSIDTETNYPNAHDSPFPPVFNGDQFSYVTNAIKSTNRSQTPFLMVLGHRPIYSAVKGFSEANGNVISQSKTLQNLWERVFYEGHVDLYTCGHVHAYERQYPLYNQTVETKSNPNNLTNPRDTVHLIVGTGGCVEGLELNEWYNKNIYWNYKIFNDDEGYGILRVKRDKINKRQVTVTWEFYSTTHDELVDSFVMTKLY</sequence>
<protein>
    <recommendedName>
        <fullName evidence="3">Purple acid phosphatase</fullName>
        <ecNumber evidence="3">3.1.3.2</ecNumber>
    </recommendedName>
</protein>
<dbReference type="InterPro" id="IPR008963">
    <property type="entry name" value="Purple_acid_Pase-like_N"/>
</dbReference>
<gene>
    <name evidence="7" type="ORF">FDP41_012420</name>
</gene>
<dbReference type="Proteomes" id="UP000444721">
    <property type="component" value="Unassembled WGS sequence"/>
</dbReference>